<feature type="domain" description="HTH lysR-type" evidence="5">
    <location>
        <begin position="9"/>
        <end position="62"/>
    </location>
</feature>
<dbReference type="InterPro" id="IPR036390">
    <property type="entry name" value="WH_DNA-bd_sf"/>
</dbReference>
<evidence type="ECO:0000256" key="3">
    <source>
        <dbReference type="ARBA" id="ARBA00023125"/>
    </source>
</evidence>
<dbReference type="PANTHER" id="PTHR30537">
    <property type="entry name" value="HTH-TYPE TRANSCRIPTIONAL REGULATOR"/>
    <property type="match status" value="1"/>
</dbReference>
<evidence type="ECO:0000256" key="4">
    <source>
        <dbReference type="ARBA" id="ARBA00023163"/>
    </source>
</evidence>
<keyword evidence="3" id="KW-0238">DNA-binding</keyword>
<dbReference type="InterPro" id="IPR000847">
    <property type="entry name" value="LysR_HTH_N"/>
</dbReference>
<keyword evidence="2" id="KW-0805">Transcription regulation</keyword>
<dbReference type="RefSeq" id="WP_220337909.1">
    <property type="nucleotide sequence ID" value="NZ_JAEUAK010000018.1"/>
</dbReference>
<protein>
    <submittedName>
        <fullName evidence="6">LysR family transcriptional regulator</fullName>
    </submittedName>
</protein>
<reference evidence="6 7" key="1">
    <citation type="journal article" date="2021" name="MBio">
        <title>Poor Competitiveness of Bradyrhizobium in Pigeon Pea Root Colonization in Indian Soils.</title>
        <authorList>
            <person name="Chalasani D."/>
            <person name="Basu A."/>
            <person name="Pullabhotla S.V.S.R.N."/>
            <person name="Jorrin B."/>
            <person name="Neal A.L."/>
            <person name="Poole P.S."/>
            <person name="Podile A.R."/>
            <person name="Tkacz A."/>
        </authorList>
    </citation>
    <scope>NUCLEOTIDE SEQUENCE [LARGE SCALE GENOMIC DNA]</scope>
    <source>
        <strain evidence="6 7">HU56</strain>
    </source>
</reference>
<dbReference type="InterPro" id="IPR058163">
    <property type="entry name" value="LysR-type_TF_proteobact-type"/>
</dbReference>
<proteinExistence type="inferred from homology"/>
<keyword evidence="4" id="KW-0804">Transcription</keyword>
<dbReference type="Pfam" id="PF00126">
    <property type="entry name" value="HTH_1"/>
    <property type="match status" value="1"/>
</dbReference>
<dbReference type="Proteomes" id="UP000717752">
    <property type="component" value="Unassembled WGS sequence"/>
</dbReference>
<comment type="similarity">
    <text evidence="1">Belongs to the LysR transcriptional regulatory family.</text>
</comment>
<gene>
    <name evidence="6" type="ORF">JNB85_29285</name>
</gene>
<dbReference type="SUPFAM" id="SSF53850">
    <property type="entry name" value="Periplasmic binding protein-like II"/>
    <property type="match status" value="1"/>
</dbReference>
<evidence type="ECO:0000313" key="7">
    <source>
        <dbReference type="Proteomes" id="UP000717752"/>
    </source>
</evidence>
<dbReference type="InterPro" id="IPR036388">
    <property type="entry name" value="WH-like_DNA-bd_sf"/>
</dbReference>
<evidence type="ECO:0000259" key="5">
    <source>
        <dbReference type="PROSITE" id="PS50931"/>
    </source>
</evidence>
<dbReference type="Pfam" id="PF03466">
    <property type="entry name" value="LysR_substrate"/>
    <property type="match status" value="1"/>
</dbReference>
<dbReference type="PANTHER" id="PTHR30537:SF66">
    <property type="entry name" value="IRON-REGULATED VIRULENCE REGULATORY PROTEIN IRGB"/>
    <property type="match status" value="1"/>
</dbReference>
<keyword evidence="7" id="KW-1185">Reference proteome</keyword>
<dbReference type="Gene3D" id="3.40.190.290">
    <property type="match status" value="1"/>
</dbReference>
<dbReference type="InterPro" id="IPR005119">
    <property type="entry name" value="LysR_subst-bd"/>
</dbReference>
<evidence type="ECO:0000256" key="2">
    <source>
        <dbReference type="ARBA" id="ARBA00023015"/>
    </source>
</evidence>
<accession>A0ABS7H2P9</accession>
<dbReference type="CDD" id="cd08422">
    <property type="entry name" value="PBP2_CrgA_like"/>
    <property type="match status" value="1"/>
</dbReference>
<sequence>MKDPRFAEHLAVYVDVVRAGSFSAASRRRAVTPSAIVRQIDALERDLGVTLLVRSTRALAVTDAGHRLFDRARRLLDDLADTHAEVAAFDDAVSGTLRIACFPTFGKRYVIPVLASLARAHPDLHVELDLTERLADPVAERLDLVIRMGTLQDSSLIATKLAPLNRIVVASPAYLEDNPAPASIEELRHHRLLDKLHGNDLLGWSDIFGRPAGTACERVAFRSDDFEALNGAAISGLGIALLPSWVSGTAVQSGDLVRLPIDDEPWNDHPSGIYLLRALQVPSAKIRAFSEALKTHIGMPARWEQVAGT</sequence>
<name>A0ABS7H2P9_9HYPH</name>
<dbReference type="PROSITE" id="PS50931">
    <property type="entry name" value="HTH_LYSR"/>
    <property type="match status" value="1"/>
</dbReference>
<comment type="caution">
    <text evidence="6">The sequence shown here is derived from an EMBL/GenBank/DDBJ whole genome shotgun (WGS) entry which is preliminary data.</text>
</comment>
<dbReference type="EMBL" id="JAEUAK010000018">
    <property type="protein sequence ID" value="MBW9056509.1"/>
    <property type="molecule type" value="Genomic_DNA"/>
</dbReference>
<evidence type="ECO:0000313" key="6">
    <source>
        <dbReference type="EMBL" id="MBW9056509.1"/>
    </source>
</evidence>
<organism evidence="6 7">
    <name type="scientific">Rhizobium mesosinicum</name>
    <dbReference type="NCBI Taxonomy" id="335017"/>
    <lineage>
        <taxon>Bacteria</taxon>
        <taxon>Pseudomonadati</taxon>
        <taxon>Pseudomonadota</taxon>
        <taxon>Alphaproteobacteria</taxon>
        <taxon>Hyphomicrobiales</taxon>
        <taxon>Rhizobiaceae</taxon>
        <taxon>Rhizobium/Agrobacterium group</taxon>
        <taxon>Rhizobium</taxon>
    </lineage>
</organism>
<dbReference type="Gene3D" id="1.10.10.10">
    <property type="entry name" value="Winged helix-like DNA-binding domain superfamily/Winged helix DNA-binding domain"/>
    <property type="match status" value="1"/>
</dbReference>
<evidence type="ECO:0000256" key="1">
    <source>
        <dbReference type="ARBA" id="ARBA00009437"/>
    </source>
</evidence>
<dbReference type="SUPFAM" id="SSF46785">
    <property type="entry name" value="Winged helix' DNA-binding domain"/>
    <property type="match status" value="1"/>
</dbReference>